<dbReference type="Proteomes" id="UP001597109">
    <property type="component" value="Unassembled WGS sequence"/>
</dbReference>
<evidence type="ECO:0000256" key="3">
    <source>
        <dbReference type="ARBA" id="ARBA00022475"/>
    </source>
</evidence>
<feature type="transmembrane region" description="Helical" evidence="7">
    <location>
        <begin position="204"/>
        <end position="220"/>
    </location>
</feature>
<evidence type="ECO:0000313" key="10">
    <source>
        <dbReference type="Proteomes" id="UP001597109"/>
    </source>
</evidence>
<dbReference type="GO" id="GO:0016746">
    <property type="term" value="F:acyltransferase activity"/>
    <property type="evidence" value="ECO:0007669"/>
    <property type="project" value="UniProtKB-KW"/>
</dbReference>
<feature type="transmembrane region" description="Helical" evidence="7">
    <location>
        <begin position="241"/>
        <end position="261"/>
    </location>
</feature>
<dbReference type="PANTHER" id="PTHR40074:SF2">
    <property type="entry name" value="O-ACETYLTRANSFERASE WECH"/>
    <property type="match status" value="1"/>
</dbReference>
<dbReference type="Pfam" id="PF01757">
    <property type="entry name" value="Acyl_transf_3"/>
    <property type="match status" value="1"/>
</dbReference>
<name>A0ABW3LBA9_9BACL</name>
<comment type="caution">
    <text evidence="9">The sequence shown here is derived from an EMBL/GenBank/DDBJ whole genome shotgun (WGS) entry which is preliminary data.</text>
</comment>
<comment type="subcellular location">
    <subcellularLocation>
        <location evidence="1">Cell membrane</location>
        <topology evidence="1">Multi-pass membrane protein</topology>
    </subcellularLocation>
</comment>
<dbReference type="InterPro" id="IPR002656">
    <property type="entry name" value="Acyl_transf_3_dom"/>
</dbReference>
<evidence type="ECO:0000256" key="4">
    <source>
        <dbReference type="ARBA" id="ARBA00022692"/>
    </source>
</evidence>
<keyword evidence="3" id="KW-1003">Cell membrane</keyword>
<protein>
    <submittedName>
        <fullName evidence="9">Acyltransferase</fullName>
    </submittedName>
</protein>
<feature type="transmembrane region" description="Helical" evidence="7">
    <location>
        <begin position="41"/>
        <end position="60"/>
    </location>
</feature>
<feature type="transmembrane region" description="Helical" evidence="7">
    <location>
        <begin position="273"/>
        <end position="292"/>
    </location>
</feature>
<dbReference type="PANTHER" id="PTHR40074">
    <property type="entry name" value="O-ACETYLTRANSFERASE WECH"/>
    <property type="match status" value="1"/>
</dbReference>
<feature type="domain" description="Acyltransferase 3" evidence="8">
    <location>
        <begin position="7"/>
        <end position="289"/>
    </location>
</feature>
<keyword evidence="6 7" id="KW-0472">Membrane</keyword>
<feature type="transmembrane region" description="Helical" evidence="7">
    <location>
        <begin position="80"/>
        <end position="102"/>
    </location>
</feature>
<feature type="transmembrane region" description="Helical" evidence="7">
    <location>
        <begin position="133"/>
        <end position="154"/>
    </location>
</feature>
<evidence type="ECO:0000256" key="2">
    <source>
        <dbReference type="ARBA" id="ARBA00007400"/>
    </source>
</evidence>
<accession>A0ABW3LBA9</accession>
<evidence type="ECO:0000313" key="9">
    <source>
        <dbReference type="EMBL" id="MFD1031875.1"/>
    </source>
</evidence>
<dbReference type="RefSeq" id="WP_379082515.1">
    <property type="nucleotide sequence ID" value="NZ_JBHTKI010000014.1"/>
</dbReference>
<keyword evidence="10" id="KW-1185">Reference proteome</keyword>
<evidence type="ECO:0000256" key="6">
    <source>
        <dbReference type="ARBA" id="ARBA00023136"/>
    </source>
</evidence>
<evidence type="ECO:0000256" key="7">
    <source>
        <dbReference type="SAM" id="Phobius"/>
    </source>
</evidence>
<organism evidence="9 10">
    <name type="scientific">Metaplanococcus flavidus</name>
    <dbReference type="NCBI Taxonomy" id="569883"/>
    <lineage>
        <taxon>Bacteria</taxon>
        <taxon>Bacillati</taxon>
        <taxon>Bacillota</taxon>
        <taxon>Bacilli</taxon>
        <taxon>Bacillales</taxon>
        <taxon>Caryophanaceae</taxon>
        <taxon>Metaplanococcus</taxon>
    </lineage>
</organism>
<reference evidence="10" key="1">
    <citation type="journal article" date="2019" name="Int. J. Syst. Evol. Microbiol.">
        <title>The Global Catalogue of Microorganisms (GCM) 10K type strain sequencing project: providing services to taxonomists for standard genome sequencing and annotation.</title>
        <authorList>
            <consortium name="The Broad Institute Genomics Platform"/>
            <consortium name="The Broad Institute Genome Sequencing Center for Infectious Disease"/>
            <person name="Wu L."/>
            <person name="Ma J."/>
        </authorList>
    </citation>
    <scope>NUCLEOTIDE SEQUENCE [LARGE SCALE GENOMIC DNA]</scope>
    <source>
        <strain evidence="10">CCUG 56756</strain>
    </source>
</reference>
<proteinExistence type="inferred from homology"/>
<comment type="similarity">
    <text evidence="2">Belongs to the acyltransferase 3 family.</text>
</comment>
<gene>
    <name evidence="9" type="ORF">ACFQ1X_10580</name>
</gene>
<keyword evidence="9" id="KW-0012">Acyltransferase</keyword>
<keyword evidence="4 7" id="KW-0812">Transmembrane</keyword>
<evidence type="ECO:0000259" key="8">
    <source>
        <dbReference type="Pfam" id="PF01757"/>
    </source>
</evidence>
<keyword evidence="9" id="KW-0808">Transferase</keyword>
<evidence type="ECO:0000256" key="1">
    <source>
        <dbReference type="ARBA" id="ARBA00004651"/>
    </source>
</evidence>
<keyword evidence="5 7" id="KW-1133">Transmembrane helix</keyword>
<feature type="transmembrane region" description="Helical" evidence="7">
    <location>
        <begin position="6"/>
        <end position="21"/>
    </location>
</feature>
<feature type="transmembrane region" description="Helical" evidence="7">
    <location>
        <begin position="166"/>
        <end position="184"/>
    </location>
</feature>
<evidence type="ECO:0000256" key="5">
    <source>
        <dbReference type="ARBA" id="ARBA00022989"/>
    </source>
</evidence>
<sequence length="317" mass="37319">MIRIEAGLFIMLVGIVFFYNYRKRDMTGSELLKYFRSRVVYILIPYILWSLIYEVDALYFNTREFDIPTIISNILTGKSMYHLHFISLIVQFYLLFPIFLLIIQKSALLRKYLWIFGVLAEFGYYLLNLKYGFTSGPLFLTILSPFLLGAWIGLHYEKVAEQATKFNSALFGFLFLLTGILDVLIRYESIFHGVNIISPEMQKLLNLAFLMVGGIFFFFLSEQLVKNFKNSNVEKVKRIAYYSFGFYLVHPFIITRINMYLPLQDSGLSWHAMFILHYVLVIVICYFTIWGFHRFMAYSSYLFGKLPKKAVLFWKAS</sequence>
<feature type="transmembrane region" description="Helical" evidence="7">
    <location>
        <begin position="109"/>
        <end position="127"/>
    </location>
</feature>
<dbReference type="EMBL" id="JBHTKI010000014">
    <property type="protein sequence ID" value="MFD1031875.1"/>
    <property type="molecule type" value="Genomic_DNA"/>
</dbReference>